<evidence type="ECO:0000256" key="1">
    <source>
        <dbReference type="SAM" id="MobiDB-lite"/>
    </source>
</evidence>
<feature type="region of interest" description="Disordered" evidence="1">
    <location>
        <begin position="476"/>
        <end position="495"/>
    </location>
</feature>
<dbReference type="OrthoDB" id="2573559at2759"/>
<reference evidence="3" key="1">
    <citation type="journal article" date="2014" name="Proc. Natl. Acad. Sci. U.S.A.">
        <title>Extensive sampling of basidiomycete genomes demonstrates inadequacy of the white-rot/brown-rot paradigm for wood decay fungi.</title>
        <authorList>
            <person name="Riley R."/>
            <person name="Salamov A.A."/>
            <person name="Brown D.W."/>
            <person name="Nagy L.G."/>
            <person name="Floudas D."/>
            <person name="Held B.W."/>
            <person name="Levasseur A."/>
            <person name="Lombard V."/>
            <person name="Morin E."/>
            <person name="Otillar R."/>
            <person name="Lindquist E.A."/>
            <person name="Sun H."/>
            <person name="LaButti K.M."/>
            <person name="Schmutz J."/>
            <person name="Jabbour D."/>
            <person name="Luo H."/>
            <person name="Baker S.E."/>
            <person name="Pisabarro A.G."/>
            <person name="Walton J.D."/>
            <person name="Blanchette R.A."/>
            <person name="Henrissat B."/>
            <person name="Martin F."/>
            <person name="Cullen D."/>
            <person name="Hibbett D.S."/>
            <person name="Grigoriev I.V."/>
        </authorList>
    </citation>
    <scope>NUCLEOTIDE SEQUENCE [LARGE SCALE GENOMIC DNA]</scope>
    <source>
        <strain evidence="3">MUCL 33604</strain>
    </source>
</reference>
<feature type="compositionally biased region" description="Basic and acidic residues" evidence="1">
    <location>
        <begin position="476"/>
        <end position="489"/>
    </location>
</feature>
<feature type="region of interest" description="Disordered" evidence="1">
    <location>
        <begin position="263"/>
        <end position="338"/>
    </location>
</feature>
<feature type="compositionally biased region" description="Basic residues" evidence="1">
    <location>
        <begin position="759"/>
        <end position="771"/>
    </location>
</feature>
<proteinExistence type="predicted"/>
<feature type="region of interest" description="Disordered" evidence="1">
    <location>
        <begin position="706"/>
        <end position="785"/>
    </location>
</feature>
<gene>
    <name evidence="2" type="ORF">JAAARDRAFT_194109</name>
</gene>
<sequence>MVTTYLERGVQTDSPPYSLKSQDLAVSKCMQSPTIWPIEASAVTPSHDTTFYGSAYSHTSPSPIDLGPALSLAMDSRRLFKYPNLARNLPSQPQTISSRIVSLPDNSPFISARALLEANSLRAVSLPQDFKAVANATRSFSDDAEVSLCADFSDVSLHERSLRKRICSRSSDLPRTPSPPSSPESVVFIANHSHLPDAFLRHANMKTVPLDDAGWIAWTSSPPRPIPALHGPLSLPYARCPSGAEGTIIEEQDHLPRMIWGLGSDDSQPTGHPRPFVKAPSHYMAHSSRPPSLQLRPQRSQPHAGPTHPQSVEEFATNQAHSQSKHIALETPDQTKSATSQRVEVLPIGYPNVKSNCSQVVHTSASDRYLVPIESQLRKTQERCLVDLNTTSRTDWQATIAKSSSKSSSVVHPAVTRVEDHPTHLKPTAPPFIPSRQLEGLYYPRIIVEPRTPQIHQYSQSHMTSQAFATRFRELPQDKQFRPQSRRDLLPTPPNSTSPLWSAALGFSPYQQSCAISPDLATSLIPLLSSNNGRLQVRDAGETSAQILRKALQERYGHVNITNVPSSTETIMLPPPLHLSQHDKLLRPSAHSQDKASPWQKHVPHQITSQPLTPLLSSPEAISSPPRLHNVSAPCQSNLFRHKVPSYMVALRGPSSGQVTSLPVPPKPSPNLPAGHFRQHLYHNLNNQQPRSIPIARLMQKRLAVVPETEEGDSTAKECRGRSRSPDEPFEAGVSEEAPAPRASQAKISPAKGAGGKGPHPKRKVFRKKTRQPPVVGVTLEQGNV</sequence>
<dbReference type="Proteomes" id="UP000027265">
    <property type="component" value="Unassembled WGS sequence"/>
</dbReference>
<dbReference type="InParanoid" id="A0A067Q2W9"/>
<feature type="compositionally biased region" description="Basic and acidic residues" evidence="1">
    <location>
        <begin position="714"/>
        <end position="727"/>
    </location>
</feature>
<organism evidence="2 3">
    <name type="scientific">Jaapia argillacea MUCL 33604</name>
    <dbReference type="NCBI Taxonomy" id="933084"/>
    <lineage>
        <taxon>Eukaryota</taxon>
        <taxon>Fungi</taxon>
        <taxon>Dikarya</taxon>
        <taxon>Basidiomycota</taxon>
        <taxon>Agaricomycotina</taxon>
        <taxon>Agaricomycetes</taxon>
        <taxon>Agaricomycetidae</taxon>
        <taxon>Jaapiales</taxon>
        <taxon>Jaapiaceae</taxon>
        <taxon>Jaapia</taxon>
    </lineage>
</organism>
<feature type="compositionally biased region" description="Polar residues" evidence="1">
    <location>
        <begin position="289"/>
        <end position="301"/>
    </location>
</feature>
<keyword evidence="3" id="KW-1185">Reference proteome</keyword>
<protein>
    <submittedName>
        <fullName evidence="2">Uncharacterized protein</fullName>
    </submittedName>
</protein>
<evidence type="ECO:0000313" key="3">
    <source>
        <dbReference type="Proteomes" id="UP000027265"/>
    </source>
</evidence>
<name>A0A067Q2W9_9AGAM</name>
<dbReference type="EMBL" id="KL197719">
    <property type="protein sequence ID" value="KDQ57842.1"/>
    <property type="molecule type" value="Genomic_DNA"/>
</dbReference>
<dbReference type="HOGENOM" id="CLU_016019_0_0_1"/>
<dbReference type="STRING" id="933084.A0A067Q2W9"/>
<dbReference type="AlphaFoldDB" id="A0A067Q2W9"/>
<evidence type="ECO:0000313" key="2">
    <source>
        <dbReference type="EMBL" id="KDQ57842.1"/>
    </source>
</evidence>
<accession>A0A067Q2W9</accession>